<evidence type="ECO:0000256" key="1">
    <source>
        <dbReference type="ARBA" id="ARBA00010928"/>
    </source>
</evidence>
<feature type="domain" description="Gfo/Idh/MocA-like oxidoreductase N-terminal" evidence="3">
    <location>
        <begin position="5"/>
        <end position="124"/>
    </location>
</feature>
<dbReference type="Gene3D" id="3.30.360.10">
    <property type="entry name" value="Dihydrodipicolinate Reductase, domain 2"/>
    <property type="match status" value="1"/>
</dbReference>
<dbReference type="InterPro" id="IPR000683">
    <property type="entry name" value="Gfo/Idh/MocA-like_OxRdtase_N"/>
</dbReference>
<evidence type="ECO:0000313" key="5">
    <source>
        <dbReference type="EMBL" id="MBP2031862.1"/>
    </source>
</evidence>
<comment type="caution">
    <text evidence="5">The sequence shown here is derived from an EMBL/GenBank/DDBJ whole genome shotgun (WGS) entry which is preliminary data.</text>
</comment>
<dbReference type="InterPro" id="IPR004104">
    <property type="entry name" value="Gfo/Idh/MocA-like_OxRdtase_C"/>
</dbReference>
<keyword evidence="6" id="KW-1185">Reference proteome</keyword>
<evidence type="ECO:0000313" key="6">
    <source>
        <dbReference type="Proteomes" id="UP001519307"/>
    </source>
</evidence>
<reference evidence="5 6" key="1">
    <citation type="submission" date="2021-03" db="EMBL/GenBank/DDBJ databases">
        <title>Genomic Encyclopedia of Type Strains, Phase IV (KMG-IV): sequencing the most valuable type-strain genomes for metagenomic binning, comparative biology and taxonomic classification.</title>
        <authorList>
            <person name="Goeker M."/>
        </authorList>
    </citation>
    <scope>NUCLEOTIDE SEQUENCE [LARGE SCALE GENOMIC DNA]</scope>
    <source>
        <strain evidence="5 6">DSM 28783</strain>
    </source>
</reference>
<evidence type="ECO:0000259" key="4">
    <source>
        <dbReference type="Pfam" id="PF02894"/>
    </source>
</evidence>
<dbReference type="InterPro" id="IPR036291">
    <property type="entry name" value="NAD(P)-bd_dom_sf"/>
</dbReference>
<dbReference type="EMBL" id="JAGGLM010000001">
    <property type="protein sequence ID" value="MBP2031862.1"/>
    <property type="molecule type" value="Genomic_DNA"/>
</dbReference>
<sequence length="353" mass="40083">MNSIINVGLIGYGMAGQVFHAPIISSIKGFNLYKVYERKQENVQKLKNKYGDVLSTSDLDDIFGDKNIQLVVIAAPNAVHFDLASKALKSGKNVVVEKPFTVTSEQAETLIKLAKDNGKILTVNQNRRWDSDFRTVCKVINNNLLGNIVEYEAHFDRYKNCLRESTWKEEQFPGSGVLYDLGSHLIDQAQFLFGLPEKIFSNLNIQREGGKIVDNFETILDYNNLKVTLKAGMLVRAKLPHFIVLGKSGSFIKYGMDTQEQLLKEGKIPKYVENWGVESRRNWGTINTEIRGCHFEGNIESEIGDYRELYKNVYNAIMKNDGLEVTAEQAKNTIKIIELAIKSSKEKKWINFN</sequence>
<organism evidence="5 6">
    <name type="scientific">Clostridium algifaecis</name>
    <dbReference type="NCBI Taxonomy" id="1472040"/>
    <lineage>
        <taxon>Bacteria</taxon>
        <taxon>Bacillati</taxon>
        <taxon>Bacillota</taxon>
        <taxon>Clostridia</taxon>
        <taxon>Eubacteriales</taxon>
        <taxon>Clostridiaceae</taxon>
        <taxon>Clostridium</taxon>
    </lineage>
</organism>
<dbReference type="SUPFAM" id="SSF55347">
    <property type="entry name" value="Glyceraldehyde-3-phosphate dehydrogenase-like, C-terminal domain"/>
    <property type="match status" value="1"/>
</dbReference>
<accession>A0ABS4KP85</accession>
<comment type="similarity">
    <text evidence="1">Belongs to the Gfo/Idh/MocA family.</text>
</comment>
<dbReference type="PANTHER" id="PTHR43708:SF5">
    <property type="entry name" value="CONSERVED EXPRESSED OXIDOREDUCTASE (EUROFUNG)-RELATED"/>
    <property type="match status" value="1"/>
</dbReference>
<dbReference type="Proteomes" id="UP001519307">
    <property type="component" value="Unassembled WGS sequence"/>
</dbReference>
<feature type="domain" description="Gfo/Idh/MocA-like oxidoreductase C-terminal" evidence="4">
    <location>
        <begin position="139"/>
        <end position="351"/>
    </location>
</feature>
<name>A0ABS4KP85_9CLOT</name>
<dbReference type="Pfam" id="PF01408">
    <property type="entry name" value="GFO_IDH_MocA"/>
    <property type="match status" value="1"/>
</dbReference>
<evidence type="ECO:0000259" key="3">
    <source>
        <dbReference type="Pfam" id="PF01408"/>
    </source>
</evidence>
<dbReference type="Gene3D" id="3.40.50.720">
    <property type="entry name" value="NAD(P)-binding Rossmann-like Domain"/>
    <property type="match status" value="1"/>
</dbReference>
<keyword evidence="2" id="KW-0560">Oxidoreductase</keyword>
<proteinExistence type="inferred from homology"/>
<protein>
    <submittedName>
        <fullName evidence="5">Dehydrogenase</fullName>
    </submittedName>
</protein>
<evidence type="ECO:0000256" key="2">
    <source>
        <dbReference type="ARBA" id="ARBA00023002"/>
    </source>
</evidence>
<dbReference type="PANTHER" id="PTHR43708">
    <property type="entry name" value="CONSERVED EXPRESSED OXIDOREDUCTASE (EUROFUNG)"/>
    <property type="match status" value="1"/>
</dbReference>
<dbReference type="InterPro" id="IPR051317">
    <property type="entry name" value="Gfo/Idh/MocA_oxidoreduct"/>
</dbReference>
<dbReference type="RefSeq" id="WP_209700786.1">
    <property type="nucleotide sequence ID" value="NZ_JAGGLM010000001.1"/>
</dbReference>
<gene>
    <name evidence="5" type="ORF">J2Z42_000527</name>
</gene>
<dbReference type="SUPFAM" id="SSF51735">
    <property type="entry name" value="NAD(P)-binding Rossmann-fold domains"/>
    <property type="match status" value="1"/>
</dbReference>
<dbReference type="Pfam" id="PF02894">
    <property type="entry name" value="GFO_IDH_MocA_C"/>
    <property type="match status" value="1"/>
</dbReference>